<sequence length="184" mass="20681">MLVVDRRVVTRLQNHRDAGGMEMMEVGADLYRPSMHRRPSQPLTIASTPSFIIDSSDTSKGVTPTSLKLPPPAYGQLFPDLPPSYSEISLMMKQNLLETFHLETMTTSNQLRDGEVTVVQMTDPNANLDESETRFPVQPEGFSDTDNDNNNVHNIEDRRNDVEDINNNNNVVLGNGHIEFVQQL</sequence>
<evidence type="ECO:0000313" key="3">
    <source>
        <dbReference type="Proteomes" id="UP000410492"/>
    </source>
</evidence>
<evidence type="ECO:0000256" key="1">
    <source>
        <dbReference type="SAM" id="MobiDB-lite"/>
    </source>
</evidence>
<evidence type="ECO:0000313" key="2">
    <source>
        <dbReference type="EMBL" id="VEN56426.1"/>
    </source>
</evidence>
<organism evidence="2 3">
    <name type="scientific">Callosobruchus maculatus</name>
    <name type="common">Southern cowpea weevil</name>
    <name type="synonym">Pulse bruchid</name>
    <dbReference type="NCBI Taxonomy" id="64391"/>
    <lineage>
        <taxon>Eukaryota</taxon>
        <taxon>Metazoa</taxon>
        <taxon>Ecdysozoa</taxon>
        <taxon>Arthropoda</taxon>
        <taxon>Hexapoda</taxon>
        <taxon>Insecta</taxon>
        <taxon>Pterygota</taxon>
        <taxon>Neoptera</taxon>
        <taxon>Endopterygota</taxon>
        <taxon>Coleoptera</taxon>
        <taxon>Polyphaga</taxon>
        <taxon>Cucujiformia</taxon>
        <taxon>Chrysomeloidea</taxon>
        <taxon>Chrysomelidae</taxon>
        <taxon>Bruchinae</taxon>
        <taxon>Bruchini</taxon>
        <taxon>Callosobruchus</taxon>
    </lineage>
</organism>
<accession>A0A653D913</accession>
<protein>
    <submittedName>
        <fullName evidence="2">Uncharacterized protein</fullName>
    </submittedName>
</protein>
<keyword evidence="3" id="KW-1185">Reference proteome</keyword>
<dbReference type="Proteomes" id="UP000410492">
    <property type="component" value="Unassembled WGS sequence"/>
</dbReference>
<dbReference type="EMBL" id="CAACVG010010705">
    <property type="protein sequence ID" value="VEN56426.1"/>
    <property type="molecule type" value="Genomic_DNA"/>
</dbReference>
<dbReference type="AlphaFoldDB" id="A0A653D913"/>
<proteinExistence type="predicted"/>
<feature type="region of interest" description="Disordered" evidence="1">
    <location>
        <begin position="128"/>
        <end position="151"/>
    </location>
</feature>
<dbReference type="OrthoDB" id="8184505at2759"/>
<name>A0A653D913_CALMS</name>
<reference evidence="2 3" key="1">
    <citation type="submission" date="2019-01" db="EMBL/GenBank/DDBJ databases">
        <authorList>
            <person name="Sayadi A."/>
        </authorList>
    </citation>
    <scope>NUCLEOTIDE SEQUENCE [LARGE SCALE GENOMIC DNA]</scope>
</reference>
<gene>
    <name evidence="2" type="ORF">CALMAC_LOCUS15323</name>
</gene>